<organism evidence="2 3">
    <name type="scientific">Thiothrix winogradskyi</name>
    <dbReference type="NCBI Taxonomy" id="96472"/>
    <lineage>
        <taxon>Bacteria</taxon>
        <taxon>Pseudomonadati</taxon>
        <taxon>Pseudomonadota</taxon>
        <taxon>Gammaproteobacteria</taxon>
        <taxon>Thiotrichales</taxon>
        <taxon>Thiotrichaceae</taxon>
        <taxon>Thiothrix</taxon>
    </lineage>
</organism>
<gene>
    <name evidence="2" type="ORF">L2Y54_02395</name>
</gene>
<keyword evidence="1" id="KW-0732">Signal</keyword>
<feature type="signal peptide" evidence="1">
    <location>
        <begin position="1"/>
        <end position="20"/>
    </location>
</feature>
<evidence type="ECO:0000256" key="1">
    <source>
        <dbReference type="SAM" id="SignalP"/>
    </source>
</evidence>
<dbReference type="RefSeq" id="WP_236499616.1">
    <property type="nucleotide sequence ID" value="NZ_CP091244.1"/>
</dbReference>
<evidence type="ECO:0000313" key="3">
    <source>
        <dbReference type="Proteomes" id="UP001054801"/>
    </source>
</evidence>
<proteinExistence type="predicted"/>
<accession>A0ABY3T0H1</accession>
<reference evidence="2" key="1">
    <citation type="journal article" date="2022" name="Microorganisms">
        <title>Two New Species of Filamentous Sulfur Bacteria of the Genus Thiothrix, Thiothrix winogradskyi sp. nov. and 'Candidatus Thiothrix sulfatifontis' sp. nov.</title>
        <authorList>
            <person name="Ravin N.V."/>
            <person name="Rossetti S."/>
            <person name="Beletsky A.V."/>
            <person name="Kadnikov V.V."/>
            <person name="Rudenko T.S."/>
            <person name="Smolyakov D.D."/>
            <person name="Moskvitina M.I."/>
            <person name="Gureeva M.V."/>
            <person name="Mardanov A.V."/>
            <person name="Grabovich M.Y."/>
        </authorList>
    </citation>
    <scope>NUCLEOTIDE SEQUENCE</scope>
    <source>
        <strain evidence="2">CT3</strain>
    </source>
</reference>
<name>A0ABY3T0H1_9GAMM</name>
<keyword evidence="3" id="KW-1185">Reference proteome</keyword>
<dbReference type="EMBL" id="CP091244">
    <property type="protein sequence ID" value="UJS24903.1"/>
    <property type="molecule type" value="Genomic_DNA"/>
</dbReference>
<evidence type="ECO:0008006" key="4">
    <source>
        <dbReference type="Google" id="ProtNLM"/>
    </source>
</evidence>
<sequence length="122" mass="13278">MSIRHTFIYACCALSVIGCASVPPAEQLQREMVGVSGKSVLFTTGYRDGCQSGLSAGGNKAFTYAKDLSKANTPDYKLGWEDGFRVCQSRQVQRNSQRNGYDGFGSPYPWLPRTGVTIGVQL</sequence>
<feature type="chain" id="PRO_5045188792" description="Lipoprotein" evidence="1">
    <location>
        <begin position="21"/>
        <end position="122"/>
    </location>
</feature>
<dbReference type="Proteomes" id="UP001054801">
    <property type="component" value="Chromosome"/>
</dbReference>
<dbReference type="PROSITE" id="PS51257">
    <property type="entry name" value="PROKAR_LIPOPROTEIN"/>
    <property type="match status" value="1"/>
</dbReference>
<protein>
    <recommendedName>
        <fullName evidence="4">Lipoprotein</fullName>
    </recommendedName>
</protein>
<evidence type="ECO:0000313" key="2">
    <source>
        <dbReference type="EMBL" id="UJS24903.1"/>
    </source>
</evidence>